<evidence type="ECO:0000313" key="2">
    <source>
        <dbReference type="EMBL" id="MFC3847180.1"/>
    </source>
</evidence>
<accession>A0ABV7ZG73</accession>
<protein>
    <recommendedName>
        <fullName evidence="4">Periplasmic protein</fullName>
    </recommendedName>
</protein>
<evidence type="ECO:0000313" key="3">
    <source>
        <dbReference type="Proteomes" id="UP001595783"/>
    </source>
</evidence>
<keyword evidence="3" id="KW-1185">Reference proteome</keyword>
<dbReference type="Proteomes" id="UP001595783">
    <property type="component" value="Unassembled WGS sequence"/>
</dbReference>
<feature type="chain" id="PRO_5045180361" description="Periplasmic protein" evidence="1">
    <location>
        <begin position="26"/>
        <end position="143"/>
    </location>
</feature>
<organism evidence="2 3">
    <name type="scientific">Helicobacter baculiformis</name>
    <dbReference type="NCBI Taxonomy" id="427351"/>
    <lineage>
        <taxon>Bacteria</taxon>
        <taxon>Pseudomonadati</taxon>
        <taxon>Campylobacterota</taxon>
        <taxon>Epsilonproteobacteria</taxon>
        <taxon>Campylobacterales</taxon>
        <taxon>Helicobacteraceae</taxon>
        <taxon>Helicobacter</taxon>
    </lineage>
</organism>
<sequence length="143" mass="16111">MRAPALKKKRNKALCLLCLVGFLHAQEFVISYAMQVHNGIAKRQSFGIARALRKHASKAHYTCEIPVNEPKLPPKQEPFLLDILLKSYQEQVVDCLYQGEVRIESSGFNTAMQNQNNATLRMVAPVSVSLEGGLLVLEIYTRR</sequence>
<name>A0ABV7ZG73_9HELI</name>
<dbReference type="RefSeq" id="WP_104751747.1">
    <property type="nucleotide sequence ID" value="NZ_FZMF01000005.1"/>
</dbReference>
<gene>
    <name evidence="2" type="ORF">ACFOPX_01340</name>
</gene>
<proteinExistence type="predicted"/>
<evidence type="ECO:0000256" key="1">
    <source>
        <dbReference type="SAM" id="SignalP"/>
    </source>
</evidence>
<keyword evidence="1" id="KW-0732">Signal</keyword>
<feature type="signal peptide" evidence="1">
    <location>
        <begin position="1"/>
        <end position="25"/>
    </location>
</feature>
<dbReference type="EMBL" id="JBHRZO010000006">
    <property type="protein sequence ID" value="MFC3847180.1"/>
    <property type="molecule type" value="Genomic_DNA"/>
</dbReference>
<evidence type="ECO:0008006" key="4">
    <source>
        <dbReference type="Google" id="ProtNLM"/>
    </source>
</evidence>
<comment type="caution">
    <text evidence="2">The sequence shown here is derived from an EMBL/GenBank/DDBJ whole genome shotgun (WGS) entry which is preliminary data.</text>
</comment>
<reference evidence="3" key="1">
    <citation type="journal article" date="2019" name="Int. J. Syst. Evol. Microbiol.">
        <title>The Global Catalogue of Microorganisms (GCM) 10K type strain sequencing project: providing services to taxonomists for standard genome sequencing and annotation.</title>
        <authorList>
            <consortium name="The Broad Institute Genomics Platform"/>
            <consortium name="The Broad Institute Genome Sequencing Center for Infectious Disease"/>
            <person name="Wu L."/>
            <person name="Ma J."/>
        </authorList>
    </citation>
    <scope>NUCLEOTIDE SEQUENCE [LARGE SCALE GENOMIC DNA]</scope>
    <source>
        <strain evidence="3">CCUG 53816</strain>
    </source>
</reference>